<dbReference type="EMBL" id="JAIZAY010000017">
    <property type="protein sequence ID" value="KAJ8025998.1"/>
    <property type="molecule type" value="Genomic_DNA"/>
</dbReference>
<name>A0A9Q1BHD6_HOLLE</name>
<proteinExistence type="predicted"/>
<dbReference type="AlphaFoldDB" id="A0A9Q1BHD6"/>
<keyword evidence="2" id="KW-1185">Reference proteome</keyword>
<gene>
    <name evidence="1" type="ORF">HOLleu_33718</name>
</gene>
<comment type="caution">
    <text evidence="1">The sequence shown here is derived from an EMBL/GenBank/DDBJ whole genome shotgun (WGS) entry which is preliminary data.</text>
</comment>
<evidence type="ECO:0000313" key="1">
    <source>
        <dbReference type="EMBL" id="KAJ8025998.1"/>
    </source>
</evidence>
<sequence>MMAKSIEEYIKTYDRCFRYKATPTVSDRAPLVSIKTTEPMELVYGFSFTRRM</sequence>
<protein>
    <submittedName>
        <fullName evidence="1">Uncharacterized protein</fullName>
    </submittedName>
</protein>
<accession>A0A9Q1BHD6</accession>
<organism evidence="1 2">
    <name type="scientific">Holothuria leucospilota</name>
    <name type="common">Black long sea cucumber</name>
    <name type="synonym">Mertensiothuria leucospilota</name>
    <dbReference type="NCBI Taxonomy" id="206669"/>
    <lineage>
        <taxon>Eukaryota</taxon>
        <taxon>Metazoa</taxon>
        <taxon>Echinodermata</taxon>
        <taxon>Eleutherozoa</taxon>
        <taxon>Echinozoa</taxon>
        <taxon>Holothuroidea</taxon>
        <taxon>Aspidochirotacea</taxon>
        <taxon>Aspidochirotida</taxon>
        <taxon>Holothuriidae</taxon>
        <taxon>Holothuria</taxon>
    </lineage>
</organism>
<reference evidence="1" key="1">
    <citation type="submission" date="2021-10" db="EMBL/GenBank/DDBJ databases">
        <title>Tropical sea cucumber genome reveals ecological adaptation and Cuvierian tubules defense mechanism.</title>
        <authorList>
            <person name="Chen T."/>
        </authorList>
    </citation>
    <scope>NUCLEOTIDE SEQUENCE</scope>
    <source>
        <strain evidence="1">Nanhai2018</strain>
        <tissue evidence="1">Muscle</tissue>
    </source>
</reference>
<evidence type="ECO:0000313" key="2">
    <source>
        <dbReference type="Proteomes" id="UP001152320"/>
    </source>
</evidence>
<dbReference type="Proteomes" id="UP001152320">
    <property type="component" value="Chromosome 17"/>
</dbReference>